<geneLocation type="plasmid" evidence="1 2">
    <name>pBsph</name>
</geneLocation>
<dbReference type="HOGENOM" id="CLU_1978832_0_0_9"/>
<gene>
    <name evidence="1" type="ordered locus">Bsph_p013</name>
</gene>
<proteinExistence type="predicted"/>
<dbReference type="EnsemblBacteria" id="ACA42243">
    <property type="protein sequence ID" value="ACA42243"/>
    <property type="gene ID" value="Bsph_p013"/>
</dbReference>
<sequence length="126" mass="14570">MEDTMRTPILLRLPSDVVKLLNLYMDEEYIQHLNTALDRLLLEYTRKYDGSGPLFQNSYTWPSPNDEDTSYLYKVPDKVLTRIDSMVTEAFDKGYTRLTGANRSGVIYNLIRVYVPSSYQTSAQIS</sequence>
<name>B1I084_LYSSC</name>
<accession>B1I084</accession>
<evidence type="ECO:0000313" key="2">
    <source>
        <dbReference type="Proteomes" id="UP000002164"/>
    </source>
</evidence>
<keyword evidence="1" id="KW-0614">Plasmid</keyword>
<protein>
    <submittedName>
        <fullName evidence="1">Uncharacterized protein</fullName>
    </submittedName>
</protein>
<dbReference type="KEGG" id="lsp:Bsph_p013"/>
<dbReference type="EMBL" id="CP000818">
    <property type="protein sequence ID" value="ACA42243.1"/>
    <property type="molecule type" value="Genomic_DNA"/>
</dbReference>
<reference evidence="1 2" key="1">
    <citation type="journal article" date="2008" name="J. Bacteriol.">
        <title>Complete genome sequence of the mosquitocidal bacterium Bacillus sphaericus C3-41 and comparison with those of closely related Bacillus species.</title>
        <authorList>
            <person name="Hu X."/>
            <person name="Fan W."/>
            <person name="Han B."/>
            <person name="Liu H."/>
            <person name="Zheng D."/>
            <person name="Li Q."/>
            <person name="Dong W."/>
            <person name="Yan J."/>
            <person name="Gao M."/>
            <person name="Berry C."/>
            <person name="Yuan Z."/>
        </authorList>
    </citation>
    <scope>NUCLEOTIDE SEQUENCE [LARGE SCALE GENOMIC DNA]</scope>
    <source>
        <strain evidence="1 2">C3-41</strain>
        <plasmid evidence="1 2">pBsph</plasmid>
    </source>
</reference>
<dbReference type="AlphaFoldDB" id="B1I084"/>
<evidence type="ECO:0000313" key="1">
    <source>
        <dbReference type="EMBL" id="ACA42243.1"/>
    </source>
</evidence>
<organism evidence="1 2">
    <name type="scientific">Lysinibacillus sphaericus (strain C3-41)</name>
    <dbReference type="NCBI Taxonomy" id="444177"/>
    <lineage>
        <taxon>Bacteria</taxon>
        <taxon>Bacillati</taxon>
        <taxon>Bacillota</taxon>
        <taxon>Bacilli</taxon>
        <taxon>Bacillales</taxon>
        <taxon>Bacillaceae</taxon>
        <taxon>Lysinibacillus</taxon>
    </lineage>
</organism>
<dbReference type="Proteomes" id="UP000002164">
    <property type="component" value="Plasmid pBsph"/>
</dbReference>